<dbReference type="SUPFAM" id="SSF49723">
    <property type="entry name" value="Lipase/lipooxygenase domain (PLAT/LH2 domain)"/>
    <property type="match status" value="2"/>
</dbReference>
<feature type="domain" description="PLAT" evidence="2">
    <location>
        <begin position="1"/>
        <end position="105"/>
    </location>
</feature>
<dbReference type="CDD" id="cd01756">
    <property type="entry name" value="PLAT_repeat"/>
    <property type="match status" value="1"/>
</dbReference>
<evidence type="ECO:0000313" key="4">
    <source>
        <dbReference type="Proteomes" id="UP000525319"/>
    </source>
</evidence>
<feature type="domain" description="PLAT" evidence="2">
    <location>
        <begin position="117"/>
        <end position="236"/>
    </location>
</feature>
<gene>
    <name evidence="3" type="primary">Loxhd1_0</name>
    <name evidence="3" type="ORF">DRYBRU_R14507</name>
</gene>
<dbReference type="InterPro" id="IPR052970">
    <property type="entry name" value="Inner_ear_hair_cell_LOXHD"/>
</dbReference>
<evidence type="ECO:0000313" key="3">
    <source>
        <dbReference type="EMBL" id="NXU43955.1"/>
    </source>
</evidence>
<feature type="non-terminal residue" evidence="3">
    <location>
        <position position="1"/>
    </location>
</feature>
<name>A0A7L3KQJ4_9PASS</name>
<dbReference type="EMBL" id="VZTZ01040971">
    <property type="protein sequence ID" value="NXU43955.1"/>
    <property type="molecule type" value="Genomic_DNA"/>
</dbReference>
<dbReference type="Gene3D" id="2.60.60.20">
    <property type="entry name" value="PLAT/LH2 domain"/>
    <property type="match status" value="2"/>
</dbReference>
<comment type="caution">
    <text evidence="3">The sequence shown here is derived from an EMBL/GenBank/DDBJ whole genome shotgun (WGS) entry which is preliminary data.</text>
</comment>
<keyword evidence="4" id="KW-1185">Reference proteome</keyword>
<dbReference type="Proteomes" id="UP000525319">
    <property type="component" value="Unassembled WGS sequence"/>
</dbReference>
<feature type="non-terminal residue" evidence="3">
    <location>
        <position position="238"/>
    </location>
</feature>
<reference evidence="3 4" key="1">
    <citation type="submission" date="2019-09" db="EMBL/GenBank/DDBJ databases">
        <title>Bird 10,000 Genomes (B10K) Project - Family phase.</title>
        <authorList>
            <person name="Zhang G."/>
        </authorList>
    </citation>
    <scope>NUCLEOTIDE SEQUENCE [LARGE SCALE GENOMIC DNA]</scope>
    <source>
        <strain evidence="3">B10K-DU-030-03</strain>
    </source>
</reference>
<dbReference type="Pfam" id="PF01477">
    <property type="entry name" value="PLAT"/>
    <property type="match status" value="2"/>
</dbReference>
<dbReference type="InterPro" id="IPR036392">
    <property type="entry name" value="PLAT/LH2_dom_sf"/>
</dbReference>
<dbReference type="PROSITE" id="PS50095">
    <property type="entry name" value="PLAT"/>
    <property type="match status" value="2"/>
</dbReference>
<dbReference type="OrthoDB" id="9895813at2759"/>
<comment type="caution">
    <text evidence="1">Lacks conserved residue(s) required for the propagation of feature annotation.</text>
</comment>
<dbReference type="AlphaFoldDB" id="A0A7L3KQJ4"/>
<organism evidence="3 4">
    <name type="scientific">Drymodes brunneopygia</name>
    <dbReference type="NCBI Taxonomy" id="626378"/>
    <lineage>
        <taxon>Eukaryota</taxon>
        <taxon>Metazoa</taxon>
        <taxon>Chordata</taxon>
        <taxon>Craniata</taxon>
        <taxon>Vertebrata</taxon>
        <taxon>Euteleostomi</taxon>
        <taxon>Archelosauria</taxon>
        <taxon>Archosauria</taxon>
        <taxon>Dinosauria</taxon>
        <taxon>Saurischia</taxon>
        <taxon>Theropoda</taxon>
        <taxon>Coelurosauria</taxon>
        <taxon>Aves</taxon>
        <taxon>Neognathae</taxon>
        <taxon>Neoaves</taxon>
        <taxon>Telluraves</taxon>
        <taxon>Australaves</taxon>
        <taxon>Passeriformes</taxon>
        <taxon>Petroicidae</taxon>
        <taxon>Drymodes</taxon>
    </lineage>
</organism>
<proteinExistence type="predicted"/>
<dbReference type="PANTHER" id="PTHR45901">
    <property type="entry name" value="PROTEIN CBG12474"/>
    <property type="match status" value="1"/>
</dbReference>
<dbReference type="InterPro" id="IPR001024">
    <property type="entry name" value="PLAT/LH2_dom"/>
</dbReference>
<protein>
    <submittedName>
        <fullName evidence="3">LOXH1 protein</fullName>
    </submittedName>
</protein>
<evidence type="ECO:0000256" key="1">
    <source>
        <dbReference type="PROSITE-ProRule" id="PRU00152"/>
    </source>
</evidence>
<dbReference type="PANTHER" id="PTHR45901:SF7">
    <property type="entry name" value="OXYGEN-REGULATED PROTEIN 1"/>
    <property type="match status" value="1"/>
</dbReference>
<accession>A0A7L3KQJ4</accession>
<sequence>PPSNSTFPLFTVKFKNSTLGLQKISPSEPALTVPFSSGYLVQVETGDLGDVYKIRIDCDDVPGFKGWLLKSFHLEDLHTKQELNFECNCWLTLKREDKELVKEFPAITEDQKTSPVYKYVVSVHIDDRWGEETSANVYITLYGKRGDTGVRKLHTSLTKGRKFQRNKVDSFLVEVVSLSHLKKVVIGHDGEGYGAGMYLKMVTVKESQDSDKEWVFLLWNWLDTHLGLCETVCEIVTV</sequence>
<evidence type="ECO:0000259" key="2">
    <source>
        <dbReference type="PROSITE" id="PS50095"/>
    </source>
</evidence>